<feature type="transmembrane region" description="Helical" evidence="2">
    <location>
        <begin position="70"/>
        <end position="90"/>
    </location>
</feature>
<organism evidence="3 4">
    <name type="scientific">Tindallia californiensis</name>
    <dbReference type="NCBI Taxonomy" id="159292"/>
    <lineage>
        <taxon>Bacteria</taxon>
        <taxon>Bacillati</taxon>
        <taxon>Bacillota</taxon>
        <taxon>Clostridia</taxon>
        <taxon>Peptostreptococcales</taxon>
        <taxon>Tindalliaceae</taxon>
        <taxon>Tindallia</taxon>
    </lineage>
</organism>
<dbReference type="PANTHER" id="PTHR33219">
    <property type="entry name" value="YLMG HOMOLOG PROTEIN 2, CHLOROPLASTIC"/>
    <property type="match status" value="1"/>
</dbReference>
<evidence type="ECO:0000313" key="4">
    <source>
        <dbReference type="Proteomes" id="UP000199230"/>
    </source>
</evidence>
<keyword evidence="2" id="KW-0812">Transmembrane</keyword>
<dbReference type="GO" id="GO:0016020">
    <property type="term" value="C:membrane"/>
    <property type="evidence" value="ECO:0007669"/>
    <property type="project" value="InterPro"/>
</dbReference>
<comment type="similarity">
    <text evidence="1">Belongs to the YggT family.</text>
</comment>
<keyword evidence="4" id="KW-1185">Reference proteome</keyword>
<dbReference type="EMBL" id="FNPV01000002">
    <property type="protein sequence ID" value="SDY41299.1"/>
    <property type="molecule type" value="Genomic_DNA"/>
</dbReference>
<name>A0A1H3JNX3_9FIRM</name>
<evidence type="ECO:0000256" key="2">
    <source>
        <dbReference type="SAM" id="Phobius"/>
    </source>
</evidence>
<feature type="transmembrane region" description="Helical" evidence="2">
    <location>
        <begin position="7"/>
        <end position="28"/>
    </location>
</feature>
<gene>
    <name evidence="3" type="ORF">SAMN05192546_10243</name>
</gene>
<sequence length="91" mass="10427">MFSTTTIIMAVDYFARLLNFFILVRVIFSWIRVNPYSAAGQFIYGVTEPILAPIRGLIQDVFKYQGMIDFSPILGIVMINMVSNFVINILR</sequence>
<accession>A0A1H3JNX3</accession>
<evidence type="ECO:0000313" key="3">
    <source>
        <dbReference type="EMBL" id="SDY41299.1"/>
    </source>
</evidence>
<dbReference type="STRING" id="159292.SAMN05192546_10243"/>
<proteinExistence type="inferred from homology"/>
<keyword evidence="2" id="KW-0472">Membrane</keyword>
<dbReference type="PANTHER" id="PTHR33219:SF14">
    <property type="entry name" value="PROTEIN COFACTOR ASSEMBLY OF COMPLEX C SUBUNIT B CCB3, CHLOROPLASTIC-RELATED"/>
    <property type="match status" value="1"/>
</dbReference>
<reference evidence="3 4" key="1">
    <citation type="submission" date="2016-10" db="EMBL/GenBank/DDBJ databases">
        <authorList>
            <person name="de Groot N.N."/>
        </authorList>
    </citation>
    <scope>NUCLEOTIDE SEQUENCE [LARGE SCALE GENOMIC DNA]</scope>
    <source>
        <strain evidence="3 4">APO</strain>
    </source>
</reference>
<protein>
    <submittedName>
        <fullName evidence="3">YggT family protein</fullName>
    </submittedName>
</protein>
<dbReference type="OrthoDB" id="283553at2"/>
<dbReference type="RefSeq" id="WP_093310692.1">
    <property type="nucleotide sequence ID" value="NZ_FNPV01000002.1"/>
</dbReference>
<dbReference type="Proteomes" id="UP000199230">
    <property type="component" value="Unassembled WGS sequence"/>
</dbReference>
<dbReference type="AlphaFoldDB" id="A0A1H3JNX3"/>
<evidence type="ECO:0000256" key="1">
    <source>
        <dbReference type="ARBA" id="ARBA00010894"/>
    </source>
</evidence>
<dbReference type="Pfam" id="PF02325">
    <property type="entry name" value="CCB3_YggT"/>
    <property type="match status" value="1"/>
</dbReference>
<keyword evidence="2" id="KW-1133">Transmembrane helix</keyword>
<dbReference type="InterPro" id="IPR003425">
    <property type="entry name" value="CCB3/YggT"/>
</dbReference>